<reference evidence="8" key="2">
    <citation type="journal article" date="2016" name="Environ. Microbiol. Rep.">
        <title>Analysis of defence systems and a conjugative IncP-1 plasmid in the marine polyaromatic hydrocarbons-degrading bacterium Cycloclasticus sp. 78-ME.</title>
        <authorList>
            <person name="Yakimov M.M."/>
            <person name="Crisafi F."/>
            <person name="Messina E."/>
            <person name="Smedile F."/>
            <person name="Lopatina A."/>
            <person name="Denaro R."/>
            <person name="Pieper D.H."/>
            <person name="Golyshin P.N."/>
            <person name="Giuliano L."/>
        </authorList>
    </citation>
    <scope>NUCLEOTIDE SEQUENCE [LARGE SCALE GENOMIC DNA]</scope>
    <source>
        <strain evidence="8">78-ME</strain>
    </source>
</reference>
<reference evidence="7 8" key="1">
    <citation type="submission" date="2013-05" db="EMBL/GenBank/DDBJ databases">
        <title>Between feast and famine: a lifestyle of most important marine PAH-degrading bacterium Cycloclasticus sp. 7ME.</title>
        <authorList>
            <person name="Yakimov M.M."/>
            <person name="Messina E."/>
            <person name="Genovese M."/>
            <person name="Denaro R."/>
            <person name="Crisafi F."/>
            <person name="Russo D."/>
            <person name="Cappello S."/>
            <person name="Santisi S."/>
            <person name="Smedile F."/>
            <person name="Golyshina O.V."/>
            <person name="Tran H."/>
            <person name="Pieper D.H."/>
            <person name="Golyshin P.N."/>
            <person name="Giuliano L."/>
        </authorList>
    </citation>
    <scope>NUCLEOTIDE SEQUENCE [LARGE SCALE GENOMIC DNA]</scope>
    <source>
        <strain evidence="7 8">78-ME</strain>
    </source>
</reference>
<dbReference type="Pfam" id="PF01810">
    <property type="entry name" value="LysE"/>
    <property type="match status" value="1"/>
</dbReference>
<evidence type="ECO:0000256" key="5">
    <source>
        <dbReference type="ARBA" id="ARBA00023136"/>
    </source>
</evidence>
<feature type="transmembrane region" description="Helical" evidence="6">
    <location>
        <begin position="40"/>
        <end position="65"/>
    </location>
</feature>
<dbReference type="HOGENOM" id="CLU_079569_2_2_6"/>
<dbReference type="RefSeq" id="WP_015005795.1">
    <property type="nucleotide sequence ID" value="NC_021917.1"/>
</dbReference>
<evidence type="ECO:0000313" key="8">
    <source>
        <dbReference type="Proteomes" id="UP000015380"/>
    </source>
</evidence>
<dbReference type="GO" id="GO:0015171">
    <property type="term" value="F:amino acid transmembrane transporter activity"/>
    <property type="evidence" value="ECO:0007669"/>
    <property type="project" value="TreeGrafter"/>
</dbReference>
<dbReference type="AlphaFoldDB" id="S5T8J9"/>
<name>S5T8J9_9GAMM</name>
<evidence type="ECO:0000256" key="3">
    <source>
        <dbReference type="ARBA" id="ARBA00022692"/>
    </source>
</evidence>
<keyword evidence="8" id="KW-1185">Reference proteome</keyword>
<feature type="transmembrane region" description="Helical" evidence="6">
    <location>
        <begin position="71"/>
        <end position="91"/>
    </location>
</feature>
<keyword evidence="4 6" id="KW-1133">Transmembrane helix</keyword>
<keyword evidence="2" id="KW-1003">Cell membrane</keyword>
<dbReference type="PANTHER" id="PTHR30086:SF20">
    <property type="entry name" value="ARGININE EXPORTER PROTEIN ARGO-RELATED"/>
    <property type="match status" value="1"/>
</dbReference>
<accession>S5T8J9</accession>
<dbReference type="PANTHER" id="PTHR30086">
    <property type="entry name" value="ARGININE EXPORTER PROTEIN ARGO"/>
    <property type="match status" value="1"/>
</dbReference>
<evidence type="ECO:0000256" key="1">
    <source>
        <dbReference type="ARBA" id="ARBA00004651"/>
    </source>
</evidence>
<feature type="transmembrane region" description="Helical" evidence="6">
    <location>
        <begin position="149"/>
        <end position="174"/>
    </location>
</feature>
<dbReference type="Proteomes" id="UP000015380">
    <property type="component" value="Chromosome"/>
</dbReference>
<gene>
    <name evidence="7" type="ORF">CYCME_1614</name>
</gene>
<sequence>MSIIEIITLFGMMVALAALPSASVALVVTRSATFGVANGVAVTAGIILGDLIFILLAIVGLSVVADTLGSLFMVIKYLGAAYLLWLGYTLITSNGASSISVDKSVKQQNLFASFAAGLILTLGDIKAIIFYASFLPVFVNLSTVQTPDILILISIMIISLASVKILYAFSAAKIVAVASANKFDNVVRKTAGSFMLAAGGYLIFKD</sequence>
<dbReference type="PATRIC" id="fig|1198232.3.peg.1598"/>
<dbReference type="eggNOG" id="COG1280">
    <property type="taxonomic scope" value="Bacteria"/>
</dbReference>
<comment type="subcellular location">
    <subcellularLocation>
        <location evidence="1">Cell membrane</location>
        <topology evidence="1">Multi-pass membrane protein</topology>
    </subcellularLocation>
</comment>
<feature type="transmembrane region" description="Helical" evidence="6">
    <location>
        <begin position="111"/>
        <end position="134"/>
    </location>
</feature>
<dbReference type="KEGG" id="cza:CYCME_1614"/>
<evidence type="ECO:0000256" key="2">
    <source>
        <dbReference type="ARBA" id="ARBA00022475"/>
    </source>
</evidence>
<protein>
    <submittedName>
        <fullName evidence="7">Threonine transporter</fullName>
    </submittedName>
</protein>
<keyword evidence="5 6" id="KW-0472">Membrane</keyword>
<dbReference type="GO" id="GO:0005886">
    <property type="term" value="C:plasma membrane"/>
    <property type="evidence" value="ECO:0007669"/>
    <property type="project" value="UniProtKB-SubCell"/>
</dbReference>
<organism evidence="7 8">
    <name type="scientific">Cycloclasticus zancles 78-ME</name>
    <dbReference type="NCBI Taxonomy" id="1198232"/>
    <lineage>
        <taxon>Bacteria</taxon>
        <taxon>Pseudomonadati</taxon>
        <taxon>Pseudomonadota</taxon>
        <taxon>Gammaproteobacteria</taxon>
        <taxon>Thiotrichales</taxon>
        <taxon>Piscirickettsiaceae</taxon>
        <taxon>Cycloclasticus</taxon>
    </lineage>
</organism>
<keyword evidence="3 6" id="KW-0812">Transmembrane</keyword>
<evidence type="ECO:0000313" key="7">
    <source>
        <dbReference type="EMBL" id="AGS39939.1"/>
    </source>
</evidence>
<feature type="transmembrane region" description="Helical" evidence="6">
    <location>
        <begin position="6"/>
        <end position="28"/>
    </location>
</feature>
<evidence type="ECO:0000256" key="4">
    <source>
        <dbReference type="ARBA" id="ARBA00022989"/>
    </source>
</evidence>
<evidence type="ECO:0000256" key="6">
    <source>
        <dbReference type="SAM" id="Phobius"/>
    </source>
</evidence>
<dbReference type="EMBL" id="CP005996">
    <property type="protein sequence ID" value="AGS39939.1"/>
    <property type="molecule type" value="Genomic_DNA"/>
</dbReference>
<dbReference type="InterPro" id="IPR001123">
    <property type="entry name" value="LeuE-type"/>
</dbReference>
<proteinExistence type="predicted"/>